<feature type="transmembrane region" description="Helical" evidence="1">
    <location>
        <begin position="38"/>
        <end position="58"/>
    </location>
</feature>
<feature type="non-terminal residue" evidence="3">
    <location>
        <position position="251"/>
    </location>
</feature>
<evidence type="ECO:0000259" key="2">
    <source>
        <dbReference type="Pfam" id="PF02698"/>
    </source>
</evidence>
<organism evidence="3 4">
    <name type="scientific">Acidimangrovimonas pyrenivorans</name>
    <dbReference type="NCBI Taxonomy" id="2030798"/>
    <lineage>
        <taxon>Bacteria</taxon>
        <taxon>Pseudomonadati</taxon>
        <taxon>Pseudomonadota</taxon>
        <taxon>Alphaproteobacteria</taxon>
        <taxon>Rhodobacterales</taxon>
        <taxon>Paracoccaceae</taxon>
        <taxon>Acidimangrovimonas</taxon>
    </lineage>
</organism>
<dbReference type="Gene3D" id="3.40.50.620">
    <property type="entry name" value="HUPs"/>
    <property type="match status" value="1"/>
</dbReference>
<keyword evidence="1" id="KW-1133">Transmembrane helix</keyword>
<dbReference type="InterPro" id="IPR003848">
    <property type="entry name" value="DUF218"/>
</dbReference>
<name>A0ABV7AL72_9RHOB</name>
<dbReference type="PANTHER" id="PTHR30336:SF4">
    <property type="entry name" value="ENVELOPE BIOGENESIS FACTOR ELYC"/>
    <property type="match status" value="1"/>
</dbReference>
<evidence type="ECO:0000256" key="1">
    <source>
        <dbReference type="SAM" id="Phobius"/>
    </source>
</evidence>
<dbReference type="InterPro" id="IPR014729">
    <property type="entry name" value="Rossmann-like_a/b/a_fold"/>
</dbReference>
<evidence type="ECO:0000313" key="4">
    <source>
        <dbReference type="Proteomes" id="UP001595443"/>
    </source>
</evidence>
<dbReference type="CDD" id="cd06259">
    <property type="entry name" value="YdcF-like"/>
    <property type="match status" value="1"/>
</dbReference>
<keyword evidence="1" id="KW-0812">Transmembrane</keyword>
<keyword evidence="1" id="KW-0472">Membrane</keyword>
<dbReference type="RefSeq" id="WP_377834471.1">
    <property type="nucleotide sequence ID" value="NZ_JBHRSK010000015.1"/>
</dbReference>
<feature type="transmembrane region" description="Helical" evidence="1">
    <location>
        <begin position="12"/>
        <end position="31"/>
    </location>
</feature>
<feature type="domain" description="DUF218" evidence="2">
    <location>
        <begin position="80"/>
        <end position="245"/>
    </location>
</feature>
<evidence type="ECO:0000313" key="3">
    <source>
        <dbReference type="EMBL" id="MFC2969708.1"/>
    </source>
</evidence>
<reference evidence="4" key="1">
    <citation type="journal article" date="2019" name="Int. J. Syst. Evol. Microbiol.">
        <title>The Global Catalogue of Microorganisms (GCM) 10K type strain sequencing project: providing services to taxonomists for standard genome sequencing and annotation.</title>
        <authorList>
            <consortium name="The Broad Institute Genomics Platform"/>
            <consortium name="The Broad Institute Genome Sequencing Center for Infectious Disease"/>
            <person name="Wu L."/>
            <person name="Ma J."/>
        </authorList>
    </citation>
    <scope>NUCLEOTIDE SEQUENCE [LARGE SCALE GENOMIC DNA]</scope>
    <source>
        <strain evidence="4">KCTC 62192</strain>
    </source>
</reference>
<dbReference type="EMBL" id="JBHRSK010000015">
    <property type="protein sequence ID" value="MFC2969708.1"/>
    <property type="molecule type" value="Genomic_DNA"/>
</dbReference>
<accession>A0ABV7AL72</accession>
<dbReference type="InterPro" id="IPR051599">
    <property type="entry name" value="Cell_Envelope_Assoc"/>
</dbReference>
<comment type="caution">
    <text evidence="3">The sequence shown here is derived from an EMBL/GenBank/DDBJ whole genome shotgun (WGS) entry which is preliminary data.</text>
</comment>
<dbReference type="Pfam" id="PF02698">
    <property type="entry name" value="DUF218"/>
    <property type="match status" value="1"/>
</dbReference>
<gene>
    <name evidence="3" type="ORF">ACFOES_16535</name>
</gene>
<proteinExistence type="predicted"/>
<protein>
    <submittedName>
        <fullName evidence="3">YdcF family protein</fullName>
    </submittedName>
</protein>
<dbReference type="Proteomes" id="UP001595443">
    <property type="component" value="Unassembled WGS sequence"/>
</dbReference>
<sequence length="251" mass="27280">MFFIASKIVWALLRPETLLVYALGGGLFALLRGRRRLGIGLAGGGLLCFVLLAALPLGDVLIRPLETRYPANPPVTDVRGIIVLGGGEQADLSRYWRVPLVNGAGDRFLAALALAQRFPDAKLLFTGGRGSLDQAGPAGATVAREIFLSAGLSPDRLILEGKSRNTAENARFSRAMAGGDDRGTWLLVTSAAHMPRAMQAFCAAGWNGLVAWPTDFRSLPFRFDWGWRLPRHLETLDFAAHEWLGLLAYRL</sequence>
<keyword evidence="4" id="KW-1185">Reference proteome</keyword>
<dbReference type="PANTHER" id="PTHR30336">
    <property type="entry name" value="INNER MEMBRANE PROTEIN, PROBABLE PERMEASE"/>
    <property type="match status" value="1"/>
</dbReference>